<dbReference type="AlphaFoldDB" id="A0AAV1ICT2"/>
<dbReference type="CDD" id="cd00519">
    <property type="entry name" value="Lipase_3"/>
    <property type="match status" value="1"/>
</dbReference>
<comment type="caution">
    <text evidence="3">The sequence shown here is derived from an EMBL/GenBank/DDBJ whole genome shotgun (WGS) entry which is preliminary data.</text>
</comment>
<dbReference type="GO" id="GO:0006629">
    <property type="term" value="P:lipid metabolic process"/>
    <property type="evidence" value="ECO:0007669"/>
    <property type="project" value="InterPro"/>
</dbReference>
<name>A0AAV1ICT2_9CHLO</name>
<feature type="region of interest" description="Disordered" evidence="1">
    <location>
        <begin position="359"/>
        <end position="378"/>
    </location>
</feature>
<feature type="domain" description="Fungal lipase-type" evidence="2">
    <location>
        <begin position="448"/>
        <end position="592"/>
    </location>
</feature>
<dbReference type="PANTHER" id="PTHR45856">
    <property type="entry name" value="ALPHA/BETA-HYDROLASES SUPERFAMILY PROTEIN"/>
    <property type="match status" value="1"/>
</dbReference>
<proteinExistence type="predicted"/>
<evidence type="ECO:0000313" key="4">
    <source>
        <dbReference type="Proteomes" id="UP001314263"/>
    </source>
</evidence>
<feature type="region of interest" description="Disordered" evidence="1">
    <location>
        <begin position="323"/>
        <end position="347"/>
    </location>
</feature>
<dbReference type="InterPro" id="IPR002921">
    <property type="entry name" value="Fungal_lipase-type"/>
</dbReference>
<dbReference type="InterPro" id="IPR051218">
    <property type="entry name" value="Sec_MonoDiacylglyc_Lipase"/>
</dbReference>
<dbReference type="SUPFAM" id="SSF53474">
    <property type="entry name" value="alpha/beta-Hydrolases"/>
    <property type="match status" value="2"/>
</dbReference>
<dbReference type="Proteomes" id="UP001314263">
    <property type="component" value="Unassembled WGS sequence"/>
</dbReference>
<keyword evidence="4" id="KW-1185">Reference proteome</keyword>
<gene>
    <name evidence="3" type="ORF">CVIRNUC_008367</name>
</gene>
<dbReference type="Pfam" id="PF01764">
    <property type="entry name" value="Lipase_3"/>
    <property type="match status" value="2"/>
</dbReference>
<organism evidence="3 4">
    <name type="scientific">Coccomyxa viridis</name>
    <dbReference type="NCBI Taxonomy" id="1274662"/>
    <lineage>
        <taxon>Eukaryota</taxon>
        <taxon>Viridiplantae</taxon>
        <taxon>Chlorophyta</taxon>
        <taxon>core chlorophytes</taxon>
        <taxon>Trebouxiophyceae</taxon>
        <taxon>Trebouxiophyceae incertae sedis</taxon>
        <taxon>Coccomyxaceae</taxon>
        <taxon>Coccomyxa</taxon>
    </lineage>
</organism>
<reference evidence="3 4" key="1">
    <citation type="submission" date="2023-10" db="EMBL/GenBank/DDBJ databases">
        <authorList>
            <person name="Maclean D."/>
            <person name="Macfadyen A."/>
        </authorList>
    </citation>
    <scope>NUCLEOTIDE SEQUENCE [LARGE SCALE GENOMIC DNA]</scope>
</reference>
<accession>A0AAV1ICT2</accession>
<dbReference type="InterPro" id="IPR029058">
    <property type="entry name" value="AB_hydrolase_fold"/>
</dbReference>
<dbReference type="EMBL" id="CAUYUE010000012">
    <property type="protein sequence ID" value="CAK0785161.1"/>
    <property type="molecule type" value="Genomic_DNA"/>
</dbReference>
<evidence type="ECO:0000256" key="1">
    <source>
        <dbReference type="SAM" id="MobiDB-lite"/>
    </source>
</evidence>
<feature type="domain" description="Fungal lipase-type" evidence="2">
    <location>
        <begin position="142"/>
        <end position="208"/>
    </location>
</feature>
<evidence type="ECO:0000313" key="3">
    <source>
        <dbReference type="EMBL" id="CAK0785161.1"/>
    </source>
</evidence>
<protein>
    <recommendedName>
        <fullName evidence="2">Fungal lipase-type domain-containing protein</fullName>
    </recommendedName>
</protein>
<sequence length="674" mass="74018">MACDGDETLYNSVLHKITEALRHTERASSRDDPVHDRGCDVPMRLSGRPDTWVDVEWQPEAQTAILAFKGPGLDALDKERRIVGVHMEQPSFIKDIPSSGLTPPQVDGSFLFFFQALLEHSGDIAGLHGALLSKSGGSAPRRVLCTGHCSGGALAGIAAVWAGHTWPDADLRCITFAAPLVANAEFAEIFIWITGSSYAVVHDGDAVVLSAMFQMRGRIPLGHQIHLSDTYCATAKVYGVEARGCNHSLQVYRQATEHPCQGNITRMPMSSKTLNGLVSKHDRKELQDSWDSSKKRVEFLQGFSKSRRELQENKHHVCNVAKLKGPCQPAPPEAASVDGCTEASGDSAYERPHSIRYEEQGEAESHSSQLFREGNKAPDAAEMRAQGGDFRKVFLERRIRGASVAAHAVYHDEEYFKEVTGLSDVKYIYCKRTETLCALGWIPTGTLVIVWRGTANFRNVITDIKFFSHKVHFLPDAFPGAKAHTGFLEQLASVTDPEASTSEYNLVESISQVTSGVQPGRILCCGHSLGAAVAVLSAMWATVQYPAADVRCVGFAGPRVGNNALCKSANYLVGSSIRVEYGHDPIPGVPARGFGYDEYDYAVIIVHGRIQTGRRPLICRMFPLFKHHTMLTYLRQLQQVLPGRSGLMMWDDPSLKPQQPPTAIFERNGARCIC</sequence>
<evidence type="ECO:0000259" key="2">
    <source>
        <dbReference type="Pfam" id="PF01764"/>
    </source>
</evidence>
<dbReference type="Gene3D" id="3.40.50.1820">
    <property type="entry name" value="alpha/beta hydrolase"/>
    <property type="match status" value="2"/>
</dbReference>
<dbReference type="PANTHER" id="PTHR45856:SF11">
    <property type="entry name" value="FUNGAL LIPASE-LIKE DOMAIN-CONTAINING PROTEIN"/>
    <property type="match status" value="1"/>
</dbReference>